<accession>A0A6G9YYW3</accession>
<evidence type="ECO:0008006" key="3">
    <source>
        <dbReference type="Google" id="ProtNLM"/>
    </source>
</evidence>
<protein>
    <recommendedName>
        <fullName evidence="3">Phage tail protein</fullName>
    </recommendedName>
</protein>
<sequence>MTTLQAPNSAGMATALARDYAVQIDLNWGTEKAGTPDWVFVMGLNKVSPSNDITFQDNGDIHSGGRKSQIATAIGENLELAGLRKGTRSPGYVPDPGQEKLRAHGEEIGDRNTAHIRYWRTDEIDEAKDGYFAVNWVSSADDKEGLYGFTATCTGQGQHKQITKPIASTTKTITVPEDTTGGTFTLTVDGKTTSGIAYNATPAAVRTALEKLSTVGTGSAEVTGTAGSYSVTLPSTVTTITASGSGLTPSGTVTIA</sequence>
<gene>
    <name evidence="1" type="ORF">F6W96_09750</name>
</gene>
<evidence type="ECO:0000313" key="2">
    <source>
        <dbReference type="Proteomes" id="UP000500953"/>
    </source>
</evidence>
<reference evidence="1 2" key="1">
    <citation type="journal article" date="2019" name="ACS Chem. Biol.">
        <title>Identification and Mobilization of a Cryptic Antibiotic Biosynthesis Gene Locus from a Human-Pathogenic Nocardia Isolate.</title>
        <authorList>
            <person name="Herisse M."/>
            <person name="Ishida K."/>
            <person name="Porter J.L."/>
            <person name="Howden B."/>
            <person name="Hertweck C."/>
            <person name="Stinear T.P."/>
            <person name="Pidot S.J."/>
        </authorList>
    </citation>
    <scope>NUCLEOTIDE SEQUENCE [LARGE SCALE GENOMIC DNA]</scope>
    <source>
        <strain evidence="1 2">AUSMDU00012715</strain>
    </source>
</reference>
<dbReference type="NCBIfam" id="NF047353">
    <property type="entry name" value="tube_lmo2291"/>
    <property type="match status" value="1"/>
</dbReference>
<dbReference type="Proteomes" id="UP000500953">
    <property type="component" value="Chromosome"/>
</dbReference>
<dbReference type="RefSeq" id="WP_167485855.1">
    <property type="nucleotide sequence ID" value="NZ_CP046173.1"/>
</dbReference>
<proteinExistence type="predicted"/>
<evidence type="ECO:0000313" key="1">
    <source>
        <dbReference type="EMBL" id="QIS18529.1"/>
    </source>
</evidence>
<organism evidence="1 2">
    <name type="scientific">Nocardia terpenica</name>
    <dbReference type="NCBI Taxonomy" id="455432"/>
    <lineage>
        <taxon>Bacteria</taxon>
        <taxon>Bacillati</taxon>
        <taxon>Actinomycetota</taxon>
        <taxon>Actinomycetes</taxon>
        <taxon>Mycobacteriales</taxon>
        <taxon>Nocardiaceae</taxon>
        <taxon>Nocardia</taxon>
    </lineage>
</organism>
<name>A0A6G9YYW3_9NOCA</name>
<dbReference type="EMBL" id="CP046173">
    <property type="protein sequence ID" value="QIS18529.1"/>
    <property type="molecule type" value="Genomic_DNA"/>
</dbReference>
<dbReference type="AlphaFoldDB" id="A0A6G9YYW3"/>